<evidence type="ECO:0008006" key="4">
    <source>
        <dbReference type="Google" id="ProtNLM"/>
    </source>
</evidence>
<dbReference type="EMBL" id="BAAAUV010000040">
    <property type="protein sequence ID" value="GAA3240176.1"/>
    <property type="molecule type" value="Genomic_DNA"/>
</dbReference>
<name>A0ABP6QLH6_9ACTN</name>
<accession>A0ABP6QLH6</accession>
<dbReference type="Proteomes" id="UP001501237">
    <property type="component" value="Unassembled WGS sequence"/>
</dbReference>
<evidence type="ECO:0000313" key="3">
    <source>
        <dbReference type="Proteomes" id="UP001501237"/>
    </source>
</evidence>
<protein>
    <recommendedName>
        <fullName evidence="4">Transmembrane protein</fullName>
    </recommendedName>
</protein>
<keyword evidence="3" id="KW-1185">Reference proteome</keyword>
<comment type="caution">
    <text evidence="2">The sequence shown here is derived from an EMBL/GenBank/DDBJ whole genome shotgun (WGS) entry which is preliminary data.</text>
</comment>
<reference evidence="3" key="1">
    <citation type="journal article" date="2019" name="Int. J. Syst. Evol. Microbiol.">
        <title>The Global Catalogue of Microorganisms (GCM) 10K type strain sequencing project: providing services to taxonomists for standard genome sequencing and annotation.</title>
        <authorList>
            <consortium name="The Broad Institute Genomics Platform"/>
            <consortium name="The Broad Institute Genome Sequencing Center for Infectious Disease"/>
            <person name="Wu L."/>
            <person name="Ma J."/>
        </authorList>
    </citation>
    <scope>NUCLEOTIDE SEQUENCE [LARGE SCALE GENOMIC DNA]</scope>
    <source>
        <strain evidence="3">JCM 9377</strain>
    </source>
</reference>
<proteinExistence type="predicted"/>
<feature type="transmembrane region" description="Helical" evidence="1">
    <location>
        <begin position="12"/>
        <end position="33"/>
    </location>
</feature>
<keyword evidence="1" id="KW-0812">Transmembrane</keyword>
<feature type="transmembrane region" description="Helical" evidence="1">
    <location>
        <begin position="72"/>
        <end position="92"/>
    </location>
</feature>
<evidence type="ECO:0000313" key="2">
    <source>
        <dbReference type="EMBL" id="GAA3240176.1"/>
    </source>
</evidence>
<keyword evidence="1" id="KW-1133">Transmembrane helix</keyword>
<evidence type="ECO:0000256" key="1">
    <source>
        <dbReference type="SAM" id="Phobius"/>
    </source>
</evidence>
<keyword evidence="1" id="KW-0472">Membrane</keyword>
<sequence length="125" mass="14039">MSWRPGPWTYGAVGFALGGGMLFTAVTTATGPVRCHGRPLAENEICHRVDVGTRRYRDLGYAAKKERDHRKVLWLTPLGALFVVGGGLSIGFRRRFGESLKGVDEQRERIRYGETLAEMKRRQGF</sequence>
<gene>
    <name evidence="2" type="ORF">GCM10010468_76750</name>
</gene>
<organism evidence="2 3">
    <name type="scientific">Actinocorallia longicatena</name>
    <dbReference type="NCBI Taxonomy" id="111803"/>
    <lineage>
        <taxon>Bacteria</taxon>
        <taxon>Bacillati</taxon>
        <taxon>Actinomycetota</taxon>
        <taxon>Actinomycetes</taxon>
        <taxon>Streptosporangiales</taxon>
        <taxon>Thermomonosporaceae</taxon>
        <taxon>Actinocorallia</taxon>
    </lineage>
</organism>
<dbReference type="RefSeq" id="WP_344838845.1">
    <property type="nucleotide sequence ID" value="NZ_BAAAUV010000040.1"/>
</dbReference>